<evidence type="ECO:0000313" key="2">
    <source>
        <dbReference type="EMBL" id="EAR52787.1"/>
    </source>
</evidence>
<comment type="caution">
    <text evidence="2">The sequence shown here is derived from an EMBL/GenBank/DDBJ whole genome shotgun (WGS) entry which is preliminary data.</text>
</comment>
<dbReference type="Proteomes" id="UP000003635">
    <property type="component" value="Unassembled WGS sequence"/>
</dbReference>
<organism evidence="2 3">
    <name type="scientific">Oceanicola granulosus (strain ATCC BAA-861 / DSM 15982 / KCTC 12143 / HTCC2516)</name>
    <dbReference type="NCBI Taxonomy" id="314256"/>
    <lineage>
        <taxon>Bacteria</taxon>
        <taxon>Pseudomonadati</taxon>
        <taxon>Pseudomonadota</taxon>
        <taxon>Alphaproteobacteria</taxon>
        <taxon>Rhodobacterales</taxon>
        <taxon>Roseobacteraceae</taxon>
        <taxon>Oceanicola</taxon>
    </lineage>
</organism>
<gene>
    <name evidence="2" type="ORF">OG2516_01134</name>
</gene>
<dbReference type="AlphaFoldDB" id="Q2CJ13"/>
<proteinExistence type="predicted"/>
<feature type="compositionally biased region" description="Acidic residues" evidence="1">
    <location>
        <begin position="176"/>
        <end position="186"/>
    </location>
</feature>
<evidence type="ECO:0000256" key="1">
    <source>
        <dbReference type="SAM" id="MobiDB-lite"/>
    </source>
</evidence>
<reference evidence="2 3" key="1">
    <citation type="journal article" date="2010" name="J. Bacteriol.">
        <title>Genome sequences of Oceanicola granulosus HTCC2516(T) and Oceanicola batsensis HTCC2597(TDelta).</title>
        <authorList>
            <person name="Thrash J.C."/>
            <person name="Cho J.C."/>
            <person name="Vergin K.L."/>
            <person name="Giovannoni S.J."/>
        </authorList>
    </citation>
    <scope>NUCLEOTIDE SEQUENCE [LARGE SCALE GENOMIC DNA]</scope>
    <source>
        <strain evidence="3">ATCC BAA-861 / DSM 15982 / KCTC 12143 / HTCC2516</strain>
    </source>
</reference>
<feature type="compositionally biased region" description="Acidic residues" evidence="1">
    <location>
        <begin position="78"/>
        <end position="94"/>
    </location>
</feature>
<dbReference type="EMBL" id="AAOT01000002">
    <property type="protein sequence ID" value="EAR52787.1"/>
    <property type="molecule type" value="Genomic_DNA"/>
</dbReference>
<feature type="compositionally biased region" description="Acidic residues" evidence="1">
    <location>
        <begin position="147"/>
        <end position="157"/>
    </location>
</feature>
<feature type="region of interest" description="Disordered" evidence="1">
    <location>
        <begin position="78"/>
        <end position="102"/>
    </location>
</feature>
<keyword evidence="3" id="KW-1185">Reference proteome</keyword>
<protein>
    <submittedName>
        <fullName evidence="2">Uncharacterized protein</fullName>
    </submittedName>
</protein>
<sequence length="346" mass="35715">MRAILIIVVVAILGYFGYQYLANEGTLEDEAAVVEDAEIVEEEAVTEEVAETDAVDDTEITEAEAEELTDADPEFGEEAGIEEEPVEQAADESVSDAGLDQGEDESDVLNAMEDAPGAPVTLEQGADATIASDLPEAEQEIVSLEGAAEEAVEESDETAAVATDSIDEDQVRGDELAGDADVEQVDAVDNPDAPNVAVNATGDAAPAADEEAETDAATEETDAATEEADDGGPRDVVAYIVTDEDDAAAADGPEDGVGEDEGEIVEAATPSADLEALAAATGLEVNELAQLFTVEGFDAARVTEVIETSTLSEVQQSALTAAVEAVGDNPAQIEALVQRLREALGL</sequence>
<feature type="region of interest" description="Disordered" evidence="1">
    <location>
        <begin position="146"/>
        <end position="234"/>
    </location>
</feature>
<dbReference type="RefSeq" id="WP_007253759.1">
    <property type="nucleotide sequence ID" value="NZ_CH724107.1"/>
</dbReference>
<dbReference type="OrthoDB" id="7746116at2"/>
<evidence type="ECO:0000313" key="3">
    <source>
        <dbReference type="Proteomes" id="UP000003635"/>
    </source>
</evidence>
<dbReference type="HOGENOM" id="CLU_905931_0_0_5"/>
<name>Q2CJ13_OCEGH</name>
<accession>Q2CJ13</accession>
<feature type="compositionally biased region" description="Acidic residues" evidence="1">
    <location>
        <begin position="208"/>
        <end position="230"/>
    </location>
</feature>